<sequence length="146" mass="16308">MEEREIYNLIERFETSSLTVLEVEADGFHLRMEKSGQPQQLQQIDKDLRVPAMQSLQPAQKEPQSSNFIEVKSPIVGIYYAAPEPGKPPFVTVGQQVKQGQVLCVVEAMKMMNELKSPVDGIIRSAGGVNGELVEFDQVLFEVEPC</sequence>
<keyword evidence="7 8" id="KW-0092">Biotin</keyword>
<dbReference type="EMBL" id="QXWK01000020">
    <property type="protein sequence ID" value="NBH62198.1"/>
    <property type="molecule type" value="Genomic_DNA"/>
</dbReference>
<dbReference type="PROSITE" id="PS00188">
    <property type="entry name" value="BIOTIN"/>
    <property type="match status" value="1"/>
</dbReference>
<evidence type="ECO:0000256" key="5">
    <source>
        <dbReference type="ARBA" id="ARBA00023098"/>
    </source>
</evidence>
<name>A0A845QQ85_9FIRM</name>
<dbReference type="UniPathway" id="UPA00094"/>
<dbReference type="InterPro" id="IPR001882">
    <property type="entry name" value="Biotin_BS"/>
</dbReference>
<gene>
    <name evidence="10" type="ORF">D0435_11095</name>
</gene>
<dbReference type="CDD" id="cd06850">
    <property type="entry name" value="biotinyl_domain"/>
    <property type="match status" value="1"/>
</dbReference>
<evidence type="ECO:0000256" key="4">
    <source>
        <dbReference type="ARBA" id="ARBA00022832"/>
    </source>
</evidence>
<dbReference type="AlphaFoldDB" id="A0A845QQ85"/>
<evidence type="ECO:0000313" key="10">
    <source>
        <dbReference type="EMBL" id="NBH62198.1"/>
    </source>
</evidence>
<dbReference type="Proteomes" id="UP000446866">
    <property type="component" value="Unassembled WGS sequence"/>
</dbReference>
<dbReference type="GO" id="GO:0006633">
    <property type="term" value="P:fatty acid biosynthetic process"/>
    <property type="evidence" value="ECO:0007669"/>
    <property type="project" value="UniProtKB-UniPathway"/>
</dbReference>
<feature type="domain" description="Lipoyl-binding" evidence="9">
    <location>
        <begin position="68"/>
        <end position="144"/>
    </location>
</feature>
<evidence type="ECO:0000256" key="1">
    <source>
        <dbReference type="ARBA" id="ARBA00005194"/>
    </source>
</evidence>
<dbReference type="Pfam" id="PF00364">
    <property type="entry name" value="Biotin_lipoyl"/>
    <property type="match status" value="1"/>
</dbReference>
<dbReference type="Gene3D" id="2.40.50.100">
    <property type="match status" value="1"/>
</dbReference>
<dbReference type="InterPro" id="IPR011053">
    <property type="entry name" value="Single_hybrid_motif"/>
</dbReference>
<keyword evidence="3 8" id="KW-0444">Lipid biosynthesis</keyword>
<dbReference type="RefSeq" id="WP_160202482.1">
    <property type="nucleotide sequence ID" value="NZ_QXWK01000020.1"/>
</dbReference>
<keyword evidence="11" id="KW-1185">Reference proteome</keyword>
<dbReference type="PANTHER" id="PTHR45266:SF3">
    <property type="entry name" value="OXALOACETATE DECARBOXYLASE ALPHA CHAIN"/>
    <property type="match status" value="1"/>
</dbReference>
<proteinExistence type="predicted"/>
<evidence type="ECO:0000256" key="3">
    <source>
        <dbReference type="ARBA" id="ARBA00022516"/>
    </source>
</evidence>
<reference evidence="10 11" key="1">
    <citation type="submission" date="2018-08" db="EMBL/GenBank/DDBJ databases">
        <title>Murine metabolic-syndrome-specific gut microbial biobank.</title>
        <authorList>
            <person name="Liu C."/>
        </authorList>
    </citation>
    <scope>NUCLEOTIDE SEQUENCE [LARGE SCALE GENOMIC DNA]</scope>
    <source>
        <strain evidence="10 11">28</strain>
    </source>
</reference>
<protein>
    <recommendedName>
        <fullName evidence="2 8">Biotin carboxyl carrier protein of acetyl-CoA carboxylase</fullName>
    </recommendedName>
</protein>
<evidence type="ECO:0000256" key="8">
    <source>
        <dbReference type="RuleBase" id="RU364072"/>
    </source>
</evidence>
<comment type="pathway">
    <text evidence="1 8">Lipid metabolism; fatty acid biosynthesis.</text>
</comment>
<comment type="caution">
    <text evidence="10">The sequence shown here is derived from an EMBL/GenBank/DDBJ whole genome shotgun (WGS) entry which is preliminary data.</text>
</comment>
<keyword evidence="5 8" id="KW-0443">Lipid metabolism</keyword>
<dbReference type="GO" id="GO:0009317">
    <property type="term" value="C:acetyl-CoA carboxylase complex"/>
    <property type="evidence" value="ECO:0007669"/>
    <property type="project" value="InterPro"/>
</dbReference>
<organism evidence="10 11">
    <name type="scientific">Anaerotruncus colihominis</name>
    <dbReference type="NCBI Taxonomy" id="169435"/>
    <lineage>
        <taxon>Bacteria</taxon>
        <taxon>Bacillati</taxon>
        <taxon>Bacillota</taxon>
        <taxon>Clostridia</taxon>
        <taxon>Eubacteriales</taxon>
        <taxon>Oscillospiraceae</taxon>
        <taxon>Anaerotruncus</taxon>
    </lineage>
</organism>
<keyword evidence="4 8" id="KW-0276">Fatty acid metabolism</keyword>
<dbReference type="InterPro" id="IPR000089">
    <property type="entry name" value="Biotin_lipoyl"/>
</dbReference>
<comment type="function">
    <text evidence="8">This protein is a component of the acetyl coenzyme A carboxylase complex; first, biotin carboxylase catalyzes the carboxylation of the carrier protein and then the transcarboxylase transfers the carboxyl group to form malonyl-CoA.</text>
</comment>
<evidence type="ECO:0000256" key="7">
    <source>
        <dbReference type="ARBA" id="ARBA00023267"/>
    </source>
</evidence>
<evidence type="ECO:0000256" key="2">
    <source>
        <dbReference type="ARBA" id="ARBA00017562"/>
    </source>
</evidence>
<dbReference type="InterPro" id="IPR001249">
    <property type="entry name" value="AcCoA_biotinCC"/>
</dbReference>
<dbReference type="PANTHER" id="PTHR45266">
    <property type="entry name" value="OXALOACETATE DECARBOXYLASE ALPHA CHAIN"/>
    <property type="match status" value="1"/>
</dbReference>
<keyword evidence="6 8" id="KW-0275">Fatty acid biosynthesis</keyword>
<accession>A0A845QQ85</accession>
<dbReference type="InterPro" id="IPR050709">
    <property type="entry name" value="Biotin_Carboxyl_Carrier/Decarb"/>
</dbReference>
<dbReference type="PROSITE" id="PS50968">
    <property type="entry name" value="BIOTINYL_LIPOYL"/>
    <property type="match status" value="1"/>
</dbReference>
<dbReference type="SUPFAM" id="SSF51230">
    <property type="entry name" value="Single hybrid motif"/>
    <property type="match status" value="1"/>
</dbReference>
<dbReference type="PRINTS" id="PR01071">
    <property type="entry name" value="ACOABIOTINCC"/>
</dbReference>
<evidence type="ECO:0000259" key="9">
    <source>
        <dbReference type="PROSITE" id="PS50968"/>
    </source>
</evidence>
<evidence type="ECO:0000313" key="11">
    <source>
        <dbReference type="Proteomes" id="UP000446866"/>
    </source>
</evidence>
<dbReference type="GO" id="GO:0003989">
    <property type="term" value="F:acetyl-CoA carboxylase activity"/>
    <property type="evidence" value="ECO:0007669"/>
    <property type="project" value="InterPro"/>
</dbReference>
<evidence type="ECO:0000256" key="6">
    <source>
        <dbReference type="ARBA" id="ARBA00023160"/>
    </source>
</evidence>